<protein>
    <submittedName>
        <fullName evidence="1">Uncharacterized protein</fullName>
    </submittedName>
</protein>
<dbReference type="AlphaFoldDB" id="A0A5B0SLW8"/>
<reference evidence="1 2" key="1">
    <citation type="submission" date="2019-05" db="EMBL/GenBank/DDBJ databases">
        <title>Emergence of the Ug99 lineage of the wheat stem rust pathogen through somatic hybridization.</title>
        <authorList>
            <person name="Li F."/>
            <person name="Upadhyaya N.M."/>
            <person name="Sperschneider J."/>
            <person name="Matny O."/>
            <person name="Nguyen-Phuc H."/>
            <person name="Mago R."/>
            <person name="Raley C."/>
            <person name="Miller M.E."/>
            <person name="Silverstein K.A.T."/>
            <person name="Henningsen E."/>
            <person name="Hirsch C.D."/>
            <person name="Visser B."/>
            <person name="Pretorius Z.A."/>
            <person name="Steffenson B.J."/>
            <person name="Schwessinger B."/>
            <person name="Dodds P.N."/>
            <person name="Figueroa M."/>
        </authorList>
    </citation>
    <scope>NUCLEOTIDE SEQUENCE [LARGE SCALE GENOMIC DNA]</scope>
    <source>
        <strain evidence="1 2">Ug99</strain>
    </source>
</reference>
<evidence type="ECO:0000313" key="2">
    <source>
        <dbReference type="Proteomes" id="UP000325313"/>
    </source>
</evidence>
<evidence type="ECO:0000313" key="1">
    <source>
        <dbReference type="EMBL" id="KAA1138369.1"/>
    </source>
</evidence>
<comment type="caution">
    <text evidence="1">The sequence shown here is derived from an EMBL/GenBank/DDBJ whole genome shotgun (WGS) entry which is preliminary data.</text>
</comment>
<dbReference type="EMBL" id="VDEP01000003">
    <property type="protein sequence ID" value="KAA1138369.1"/>
    <property type="molecule type" value="Genomic_DNA"/>
</dbReference>
<dbReference type="Proteomes" id="UP000325313">
    <property type="component" value="Unassembled WGS sequence"/>
</dbReference>
<sequence length="98" mass="11108">MDADELEESTRLELSFLSQNAPSGSAEYSKSSIEGALRFSQAPWAPFDDPQHLRWTRYMYLVHRKAFLPMDEVRVPPSEGFPSAGLYTARREGFLPAV</sequence>
<organism evidence="1 2">
    <name type="scientific">Puccinia graminis f. sp. tritici</name>
    <dbReference type="NCBI Taxonomy" id="56615"/>
    <lineage>
        <taxon>Eukaryota</taxon>
        <taxon>Fungi</taxon>
        <taxon>Dikarya</taxon>
        <taxon>Basidiomycota</taxon>
        <taxon>Pucciniomycotina</taxon>
        <taxon>Pucciniomycetes</taxon>
        <taxon>Pucciniales</taxon>
        <taxon>Pucciniaceae</taxon>
        <taxon>Puccinia</taxon>
    </lineage>
</organism>
<proteinExistence type="predicted"/>
<gene>
    <name evidence="1" type="ORF">PGTUg99_033088</name>
</gene>
<name>A0A5B0SLW8_PUCGR</name>
<accession>A0A5B0SLW8</accession>